<evidence type="ECO:0000313" key="4">
    <source>
        <dbReference type="Proteomes" id="UP000002051"/>
    </source>
</evidence>
<organism evidence="1 4">
    <name type="scientific">Medicago truncatula</name>
    <name type="common">Barrel medic</name>
    <name type="synonym">Medicago tribuloides</name>
    <dbReference type="NCBI Taxonomy" id="3880"/>
    <lineage>
        <taxon>Eukaryota</taxon>
        <taxon>Viridiplantae</taxon>
        <taxon>Streptophyta</taxon>
        <taxon>Embryophyta</taxon>
        <taxon>Tracheophyta</taxon>
        <taxon>Spermatophyta</taxon>
        <taxon>Magnoliopsida</taxon>
        <taxon>eudicotyledons</taxon>
        <taxon>Gunneridae</taxon>
        <taxon>Pentapetalae</taxon>
        <taxon>rosids</taxon>
        <taxon>fabids</taxon>
        <taxon>Fabales</taxon>
        <taxon>Fabaceae</taxon>
        <taxon>Papilionoideae</taxon>
        <taxon>50 kb inversion clade</taxon>
        <taxon>NPAAA clade</taxon>
        <taxon>Hologalegina</taxon>
        <taxon>IRL clade</taxon>
        <taxon>Trifolieae</taxon>
        <taxon>Medicago</taxon>
    </lineage>
</organism>
<reference evidence="3" key="3">
    <citation type="submission" date="2015-04" db="UniProtKB">
        <authorList>
            <consortium name="EnsemblPlants"/>
        </authorList>
    </citation>
    <scope>IDENTIFICATION</scope>
    <source>
        <strain evidence="3">cv. Jemalong A17</strain>
    </source>
</reference>
<dbReference type="Proteomes" id="UP000002051">
    <property type="component" value="Chromosome 6"/>
</dbReference>
<dbReference type="AlphaFoldDB" id="G7KKE6"/>
<sequence length="218" mass="25419">MEEFDDYLLLQLLDETETCLLSAQCRILEGQIMRDAFEKDLLQVLPHRFDFCSEGHISDTFDYYVLPSKGEELLVLEAEEDEFFMKKINFKQMLPTQILHKDSYDKIFRSKDVLIEFMNNNEGSIEIFESQCERLFERVVEFEKFKIGDKFSVVGKKEDEGESINIKDGIVGKDTQKSQLWGDLDAQPNIHQQNISPIYFSDKAGEKEEIDDVTPTFV</sequence>
<dbReference type="HOGENOM" id="CLU_105597_0_0_1"/>
<gene>
    <name evidence="1" type="ordered locus">MTR_6g009760</name>
    <name evidence="2" type="ORF">MtrunA17_Chr6g0452421</name>
</gene>
<protein>
    <submittedName>
        <fullName evidence="1 3">Uncharacterized protein</fullName>
    </submittedName>
</protein>
<evidence type="ECO:0000313" key="3">
    <source>
        <dbReference type="EnsemblPlants" id="AES74675"/>
    </source>
</evidence>
<reference evidence="1 4" key="2">
    <citation type="journal article" date="2014" name="BMC Genomics">
        <title>An improved genome release (version Mt4.0) for the model legume Medicago truncatula.</title>
        <authorList>
            <person name="Tang H."/>
            <person name="Krishnakumar V."/>
            <person name="Bidwell S."/>
            <person name="Rosen B."/>
            <person name="Chan A."/>
            <person name="Zhou S."/>
            <person name="Gentzbittel L."/>
            <person name="Childs K.L."/>
            <person name="Yandell M."/>
            <person name="Gundlach H."/>
            <person name="Mayer K.F."/>
            <person name="Schwartz D.C."/>
            <person name="Town C.D."/>
        </authorList>
    </citation>
    <scope>GENOME REANNOTATION</scope>
    <source>
        <strain evidence="3 4">cv. Jemalong A17</strain>
    </source>
</reference>
<evidence type="ECO:0000313" key="1">
    <source>
        <dbReference type="EMBL" id="AES74675.1"/>
    </source>
</evidence>
<reference evidence="1 4" key="1">
    <citation type="journal article" date="2011" name="Nature">
        <title>The Medicago genome provides insight into the evolution of rhizobial symbioses.</title>
        <authorList>
            <person name="Young N.D."/>
            <person name="Debelle F."/>
            <person name="Oldroyd G.E."/>
            <person name="Geurts R."/>
            <person name="Cannon S.B."/>
            <person name="Udvardi M.K."/>
            <person name="Benedito V.A."/>
            <person name="Mayer K.F."/>
            <person name="Gouzy J."/>
            <person name="Schoof H."/>
            <person name="Van de Peer Y."/>
            <person name="Proost S."/>
            <person name="Cook D.R."/>
            <person name="Meyers B.C."/>
            <person name="Spannagl M."/>
            <person name="Cheung F."/>
            <person name="De Mita S."/>
            <person name="Krishnakumar V."/>
            <person name="Gundlach H."/>
            <person name="Zhou S."/>
            <person name="Mudge J."/>
            <person name="Bharti A.K."/>
            <person name="Murray J.D."/>
            <person name="Naoumkina M.A."/>
            <person name="Rosen B."/>
            <person name="Silverstein K.A."/>
            <person name="Tang H."/>
            <person name="Rombauts S."/>
            <person name="Zhao P.X."/>
            <person name="Zhou P."/>
            <person name="Barbe V."/>
            <person name="Bardou P."/>
            <person name="Bechner M."/>
            <person name="Bellec A."/>
            <person name="Berger A."/>
            <person name="Berges H."/>
            <person name="Bidwell S."/>
            <person name="Bisseling T."/>
            <person name="Choisne N."/>
            <person name="Couloux A."/>
            <person name="Denny R."/>
            <person name="Deshpande S."/>
            <person name="Dai X."/>
            <person name="Doyle J.J."/>
            <person name="Dudez A.M."/>
            <person name="Farmer A.D."/>
            <person name="Fouteau S."/>
            <person name="Franken C."/>
            <person name="Gibelin C."/>
            <person name="Gish J."/>
            <person name="Goldstein S."/>
            <person name="Gonzalez A.J."/>
            <person name="Green P.J."/>
            <person name="Hallab A."/>
            <person name="Hartog M."/>
            <person name="Hua A."/>
            <person name="Humphray S.J."/>
            <person name="Jeong D.H."/>
            <person name="Jing Y."/>
            <person name="Jocker A."/>
            <person name="Kenton S.M."/>
            <person name="Kim D.J."/>
            <person name="Klee K."/>
            <person name="Lai H."/>
            <person name="Lang C."/>
            <person name="Lin S."/>
            <person name="Macmil S.L."/>
            <person name="Magdelenat G."/>
            <person name="Matthews L."/>
            <person name="McCorrison J."/>
            <person name="Monaghan E.L."/>
            <person name="Mun J.H."/>
            <person name="Najar F.Z."/>
            <person name="Nicholson C."/>
            <person name="Noirot C."/>
            <person name="O'Bleness M."/>
            <person name="Paule C.R."/>
            <person name="Poulain J."/>
            <person name="Prion F."/>
            <person name="Qin B."/>
            <person name="Qu C."/>
            <person name="Retzel E.F."/>
            <person name="Riddle C."/>
            <person name="Sallet E."/>
            <person name="Samain S."/>
            <person name="Samson N."/>
            <person name="Sanders I."/>
            <person name="Saurat O."/>
            <person name="Scarpelli C."/>
            <person name="Schiex T."/>
            <person name="Segurens B."/>
            <person name="Severin A.J."/>
            <person name="Sherrier D.J."/>
            <person name="Shi R."/>
            <person name="Sims S."/>
            <person name="Singer S.R."/>
            <person name="Sinharoy S."/>
            <person name="Sterck L."/>
            <person name="Viollet A."/>
            <person name="Wang B.B."/>
            <person name="Wang K."/>
            <person name="Wang M."/>
            <person name="Wang X."/>
            <person name="Warfsmann J."/>
            <person name="Weissenbach J."/>
            <person name="White D.D."/>
            <person name="White J.D."/>
            <person name="Wiley G.B."/>
            <person name="Wincker P."/>
            <person name="Xing Y."/>
            <person name="Yang L."/>
            <person name="Yao Z."/>
            <person name="Ying F."/>
            <person name="Zhai J."/>
            <person name="Zhou L."/>
            <person name="Zuber A."/>
            <person name="Denarie J."/>
            <person name="Dixon R.A."/>
            <person name="May G.D."/>
            <person name="Schwartz D.C."/>
            <person name="Rogers J."/>
            <person name="Quetier F."/>
            <person name="Town C.D."/>
            <person name="Roe B.A."/>
        </authorList>
    </citation>
    <scope>NUCLEOTIDE SEQUENCE [LARGE SCALE GENOMIC DNA]</scope>
    <source>
        <strain evidence="1">A17</strain>
        <strain evidence="3 4">cv. Jemalong A17</strain>
    </source>
</reference>
<proteinExistence type="predicted"/>
<dbReference type="PaxDb" id="3880-AES74675"/>
<accession>G7KKE6</accession>
<keyword evidence="4" id="KW-1185">Reference proteome</keyword>
<dbReference type="Gramene" id="rna34218">
    <property type="protein sequence ID" value="RHN49973.1"/>
    <property type="gene ID" value="gene34218"/>
</dbReference>
<dbReference type="EnsemblPlants" id="AES74675">
    <property type="protein sequence ID" value="AES74675"/>
    <property type="gene ID" value="MTR_6g009760"/>
</dbReference>
<dbReference type="EMBL" id="PSQE01000006">
    <property type="protein sequence ID" value="RHN49973.1"/>
    <property type="molecule type" value="Genomic_DNA"/>
</dbReference>
<name>G7KKE6_MEDTR</name>
<dbReference type="Proteomes" id="UP000265566">
    <property type="component" value="Chromosome 6"/>
</dbReference>
<evidence type="ECO:0000313" key="2">
    <source>
        <dbReference type="EMBL" id="RHN49973.1"/>
    </source>
</evidence>
<dbReference type="EMBL" id="CM001222">
    <property type="protein sequence ID" value="AES74675.1"/>
    <property type="molecule type" value="Genomic_DNA"/>
</dbReference>
<reference evidence="2" key="4">
    <citation type="journal article" date="2018" name="Nat. Plants">
        <title>Whole-genome landscape of Medicago truncatula symbiotic genes.</title>
        <authorList>
            <person name="Pecrix Y."/>
            <person name="Gamas P."/>
            <person name="Carrere S."/>
        </authorList>
    </citation>
    <scope>NUCLEOTIDE SEQUENCE</scope>
    <source>
        <tissue evidence="2">Leaves</tissue>
    </source>
</reference>